<evidence type="ECO:0000259" key="10">
    <source>
        <dbReference type="PROSITE" id="PS51721"/>
    </source>
</evidence>
<dbReference type="Gene3D" id="1.10.1580.10">
    <property type="match status" value="1"/>
</dbReference>
<keyword evidence="6" id="KW-0342">GTP-binding</keyword>
<feature type="coiled-coil region" evidence="8">
    <location>
        <begin position="57"/>
        <end position="119"/>
    </location>
</feature>
<organism evidence="11 13">
    <name type="scientific">Geotrichum candidum</name>
    <name type="common">Oospora lactis</name>
    <name type="synonym">Dipodascus geotrichum</name>
    <dbReference type="NCBI Taxonomy" id="1173061"/>
    <lineage>
        <taxon>Eukaryota</taxon>
        <taxon>Fungi</taxon>
        <taxon>Dikarya</taxon>
        <taxon>Ascomycota</taxon>
        <taxon>Saccharomycotina</taxon>
        <taxon>Dipodascomycetes</taxon>
        <taxon>Dipodascales</taxon>
        <taxon>Dipodascaceae</taxon>
        <taxon>Geotrichum</taxon>
    </lineage>
</organism>
<dbReference type="PANTHER" id="PTHR11089:SF30">
    <property type="entry name" value="GUANINE NUCLEOTIDE-BINDING PROTEIN-LIKE 3 HOMOLOG"/>
    <property type="match status" value="1"/>
</dbReference>
<keyword evidence="4" id="KW-0547">Nucleotide-binding</keyword>
<dbReference type="GO" id="GO:0005730">
    <property type="term" value="C:nucleolus"/>
    <property type="evidence" value="ECO:0007669"/>
    <property type="project" value="TreeGrafter"/>
</dbReference>
<evidence type="ECO:0000256" key="6">
    <source>
        <dbReference type="ARBA" id="ARBA00023134"/>
    </source>
</evidence>
<dbReference type="OrthoDB" id="10266128at2759"/>
<dbReference type="GO" id="GO:0030684">
    <property type="term" value="C:preribosome"/>
    <property type="evidence" value="ECO:0007669"/>
    <property type="project" value="UniProtKB-ARBA"/>
</dbReference>
<dbReference type="Proteomes" id="UP000750522">
    <property type="component" value="Unassembled WGS sequence"/>
</dbReference>
<dbReference type="InterPro" id="IPR006073">
    <property type="entry name" value="GTP-bd"/>
</dbReference>
<comment type="caution">
    <text evidence="11">The sequence shown here is derived from an EMBL/GenBank/DDBJ whole genome shotgun (WGS) entry which is preliminary data.</text>
</comment>
<evidence type="ECO:0000256" key="5">
    <source>
        <dbReference type="ARBA" id="ARBA00022927"/>
    </source>
</evidence>
<protein>
    <submittedName>
        <fullName evidence="11">Similar to Saccharomyces cerevisiae YER006W NUG1 GTPase that associates with nuclear 60S pre-ribosomes</fullName>
    </submittedName>
</protein>
<reference evidence="12" key="2">
    <citation type="journal article" date="2020" name="Front. Microbiol.">
        <title>Phenotypic and Genetic Characterization of the Cheese Ripening Yeast Geotrichum candidum.</title>
        <authorList>
            <person name="Perkins V."/>
            <person name="Vignola S."/>
            <person name="Lessard M.H."/>
            <person name="Plante P.L."/>
            <person name="Corbeil J."/>
            <person name="Dugat-Bony E."/>
            <person name="Frenette M."/>
            <person name="Labrie S."/>
        </authorList>
    </citation>
    <scope>NUCLEOTIDE SEQUENCE</scope>
    <source>
        <strain evidence="12">LMA-70</strain>
    </source>
</reference>
<feature type="domain" description="CP-type G" evidence="10">
    <location>
        <begin position="163"/>
        <end position="341"/>
    </location>
</feature>
<keyword evidence="2" id="KW-0813">Transport</keyword>
<dbReference type="PANTHER" id="PTHR11089">
    <property type="entry name" value="GTP-BINDING PROTEIN-RELATED"/>
    <property type="match status" value="1"/>
</dbReference>
<dbReference type="AlphaFoldDB" id="A0A0J9XGZ0"/>
<evidence type="ECO:0000256" key="2">
    <source>
        <dbReference type="ARBA" id="ARBA00022448"/>
    </source>
</evidence>
<keyword evidence="7" id="KW-0539">Nucleus</keyword>
<evidence type="ECO:0000313" key="12">
    <source>
        <dbReference type="EMBL" id="KAF5098396.1"/>
    </source>
</evidence>
<dbReference type="PRINTS" id="PR00326">
    <property type="entry name" value="GTP1OBG"/>
</dbReference>
<sequence length="519" mass="57047">MARKQQNNHANKKSNNGVQKRKGGNNVPQIGKKRHVGSLPFNKVNNKKSDQVTFAFKNDLEQKKRQELAVKEQQRQERINSLVAQGYGTYEQVAEQVDLEEKQSNVNKLSALMQSVTNDTHSFEHGGVPGLMGDDAMIEDEYDEIPIEIEENDSKDSSRKAFDKIFKRVIDDSDVILYVLDARDPEGTRSRQVEQTVLASPGKRLLFVLNKIDLVPSYVLKKWHAHLKMFFPTIPLAASSSAPNAQTFIHKGLNQVTTSTALLQALKAFAYSSQLKRSVSVGVVGYPNVGKSSVINSLIARHGSNKRACPVGAQAGVTTTIRAVKVDNKLKILDSPGIVFPSTEGRKAGMDEQSRLILLNALPPKQIDDPIPAVSLLLKRLCNDPELRDRLSATYEIPNVMNVTMKDMVTDFLVHIAKRKGRLLKGGVPDLAAAATSVITDWRDGRLAGWTLPKTTTATLLESASASGFSSSELVLDKTESGKPEEKVVITEWAKEFSLEGLWDGNFGDDEAGDAEMAG</sequence>
<dbReference type="Proteomes" id="UP000242525">
    <property type="component" value="Unassembled WGS sequence"/>
</dbReference>
<keyword evidence="5" id="KW-0653">Protein transport</keyword>
<evidence type="ECO:0000313" key="11">
    <source>
        <dbReference type="EMBL" id="CDO56685.1"/>
    </source>
</evidence>
<keyword evidence="3" id="KW-0690">Ribosome biogenesis</keyword>
<dbReference type="Gene3D" id="3.40.50.300">
    <property type="entry name" value="P-loop containing nucleotide triphosphate hydrolases"/>
    <property type="match status" value="1"/>
</dbReference>
<dbReference type="PROSITE" id="PS51721">
    <property type="entry name" value="G_CP"/>
    <property type="match status" value="1"/>
</dbReference>
<evidence type="ECO:0000256" key="3">
    <source>
        <dbReference type="ARBA" id="ARBA00022517"/>
    </source>
</evidence>
<dbReference type="CDD" id="cd04178">
    <property type="entry name" value="Nucleostemin_like"/>
    <property type="match status" value="1"/>
</dbReference>
<dbReference type="InterPro" id="IPR023179">
    <property type="entry name" value="GTP-bd_ortho_bundle_sf"/>
</dbReference>
<gene>
    <name evidence="11" type="ORF">BN980_GECA16s01352g</name>
    <name evidence="12" type="ORF">DV451_003409</name>
</gene>
<evidence type="ECO:0000256" key="1">
    <source>
        <dbReference type="ARBA" id="ARBA00004123"/>
    </source>
</evidence>
<dbReference type="FunFam" id="1.10.1580.10:FF:000006">
    <property type="entry name" value="Nuclear GTP-binding protein NUG1"/>
    <property type="match status" value="1"/>
</dbReference>
<dbReference type="GO" id="GO:0005525">
    <property type="term" value="F:GTP binding"/>
    <property type="evidence" value="ECO:0007669"/>
    <property type="project" value="UniProtKB-KW"/>
</dbReference>
<reference evidence="11 13" key="1">
    <citation type="submission" date="2014-03" db="EMBL/GenBank/DDBJ databases">
        <authorList>
            <person name="Casaregola S."/>
        </authorList>
    </citation>
    <scope>NUCLEOTIDE SEQUENCE [LARGE SCALE GENOMIC DNA]</scope>
    <source>
        <strain evidence="11 13">CLIB 918</strain>
    </source>
</reference>
<name>A0A0J9XGZ0_GEOCN</name>
<evidence type="ECO:0000256" key="4">
    <source>
        <dbReference type="ARBA" id="ARBA00022741"/>
    </source>
</evidence>
<evidence type="ECO:0000256" key="7">
    <source>
        <dbReference type="ARBA" id="ARBA00023242"/>
    </source>
</evidence>
<keyword evidence="13" id="KW-1185">Reference proteome</keyword>
<dbReference type="InterPro" id="IPR030378">
    <property type="entry name" value="G_CP_dom"/>
</dbReference>
<dbReference type="Pfam" id="PF01926">
    <property type="entry name" value="MMR_HSR1"/>
    <property type="match status" value="1"/>
</dbReference>
<comment type="subcellular location">
    <subcellularLocation>
        <location evidence="1">Nucleus</location>
    </subcellularLocation>
</comment>
<evidence type="ECO:0000256" key="8">
    <source>
        <dbReference type="SAM" id="Coils"/>
    </source>
</evidence>
<dbReference type="GO" id="GO:0042273">
    <property type="term" value="P:ribosomal large subunit biogenesis"/>
    <property type="evidence" value="ECO:0007669"/>
    <property type="project" value="UniProtKB-ARBA"/>
</dbReference>
<dbReference type="STRING" id="1173061.A0A0J9XGZ0"/>
<dbReference type="InterPro" id="IPR027417">
    <property type="entry name" value="P-loop_NTPase"/>
</dbReference>
<dbReference type="InterPro" id="IPR050755">
    <property type="entry name" value="TRAFAC_YlqF/YawG_RiboMat"/>
</dbReference>
<dbReference type="EMBL" id="QQZK01000074">
    <property type="protein sequence ID" value="KAF5098396.1"/>
    <property type="molecule type" value="Genomic_DNA"/>
</dbReference>
<proteinExistence type="predicted"/>
<feature type="region of interest" description="Disordered" evidence="9">
    <location>
        <begin position="1"/>
        <end position="44"/>
    </location>
</feature>
<dbReference type="SUPFAM" id="SSF52540">
    <property type="entry name" value="P-loop containing nucleoside triphosphate hydrolases"/>
    <property type="match status" value="1"/>
</dbReference>
<dbReference type="GO" id="GO:0015031">
    <property type="term" value="P:protein transport"/>
    <property type="evidence" value="ECO:0007669"/>
    <property type="project" value="UniProtKB-KW"/>
</dbReference>
<keyword evidence="8" id="KW-0175">Coiled coil</keyword>
<feature type="compositionally biased region" description="Polar residues" evidence="9">
    <location>
        <begin position="1"/>
        <end position="18"/>
    </location>
</feature>
<reference evidence="12" key="3">
    <citation type="submission" date="2020-01" db="EMBL/GenBank/DDBJ databases">
        <authorList>
            <person name="Perkins V."/>
            <person name="Lessard M.-H."/>
            <person name="Dugat-Bony E."/>
            <person name="Frenette M."/>
            <person name="Labrie S."/>
        </authorList>
    </citation>
    <scope>NUCLEOTIDE SEQUENCE</scope>
    <source>
        <strain evidence="12">LMA-70</strain>
    </source>
</reference>
<evidence type="ECO:0000313" key="13">
    <source>
        <dbReference type="Proteomes" id="UP000242525"/>
    </source>
</evidence>
<accession>A0A0J9XGZ0</accession>
<dbReference type="GO" id="GO:0006364">
    <property type="term" value="P:rRNA processing"/>
    <property type="evidence" value="ECO:0007669"/>
    <property type="project" value="UniProtKB-ARBA"/>
</dbReference>
<dbReference type="EMBL" id="CCBN010000016">
    <property type="protein sequence ID" value="CDO56685.1"/>
    <property type="molecule type" value="Genomic_DNA"/>
</dbReference>
<evidence type="ECO:0000256" key="9">
    <source>
        <dbReference type="SAM" id="MobiDB-lite"/>
    </source>
</evidence>